<evidence type="ECO:0000256" key="1">
    <source>
        <dbReference type="ARBA" id="ARBA00004196"/>
    </source>
</evidence>
<feature type="chain" id="PRO_5039675090" evidence="7">
    <location>
        <begin position="22"/>
        <end position="267"/>
    </location>
</feature>
<keyword evidence="11" id="KW-1185">Reference proteome</keyword>
<dbReference type="Pfam" id="PF00497">
    <property type="entry name" value="SBP_bac_3"/>
    <property type="match status" value="1"/>
</dbReference>
<accession>A0A8J3EXL6</accession>
<name>A0A8J3EXL6_9BACI</name>
<comment type="subcellular location">
    <subcellularLocation>
        <location evidence="1">Cell envelope</location>
    </subcellularLocation>
</comment>
<proteinExistence type="inferred from homology"/>
<sequence>MKIKKIGLAIGSLVLAAGFMAGCNSNKEDNSAKGKDLLTQVKDSGELKIGTEGTYAPFTFHDKDGKLTGFDVDLANEVAKRLGVKAKYSETQWDAMFAGLDAKRFDMIANEVGIKPEREKDYYFSQPYITSSAALVVKSDSDIKALEEIQGKTAAQSLTSNYGDIAKKYGAKLIGVEGFSQAIQLIETGRADVTVNDKLSIQNYLNETGDTKVKIAALEADASDSGFMFRKDDDSLVKAVDKALDEMKEDGTYDEIVTKWFGKDGTK</sequence>
<gene>
    <name evidence="10" type="ORF">GCM10007380_26480</name>
</gene>
<evidence type="ECO:0000256" key="6">
    <source>
        <dbReference type="RuleBase" id="RU003744"/>
    </source>
</evidence>
<dbReference type="InterPro" id="IPR018313">
    <property type="entry name" value="SBP_3_CS"/>
</dbReference>
<dbReference type="GO" id="GO:0015276">
    <property type="term" value="F:ligand-gated monoatomic ion channel activity"/>
    <property type="evidence" value="ECO:0007669"/>
    <property type="project" value="InterPro"/>
</dbReference>
<dbReference type="OrthoDB" id="8613538at2"/>
<dbReference type="GO" id="GO:0030313">
    <property type="term" value="C:cell envelope"/>
    <property type="evidence" value="ECO:0007669"/>
    <property type="project" value="UniProtKB-SubCell"/>
</dbReference>
<dbReference type="GO" id="GO:0016020">
    <property type="term" value="C:membrane"/>
    <property type="evidence" value="ECO:0007669"/>
    <property type="project" value="InterPro"/>
</dbReference>
<feature type="domain" description="Ionotropic glutamate receptor C-terminal" evidence="9">
    <location>
        <begin position="46"/>
        <end position="263"/>
    </location>
</feature>
<comment type="similarity">
    <text evidence="2 6">Belongs to the bacterial solute-binding protein 3 family.</text>
</comment>
<comment type="caution">
    <text evidence="10">The sequence shown here is derived from an EMBL/GenBank/DDBJ whole genome shotgun (WGS) entry which is preliminary data.</text>
</comment>
<dbReference type="SUPFAM" id="SSF53850">
    <property type="entry name" value="Periplasmic binding protein-like II"/>
    <property type="match status" value="1"/>
</dbReference>
<dbReference type="InterPro" id="IPR001638">
    <property type="entry name" value="Solute-binding_3/MltF_N"/>
</dbReference>
<dbReference type="AlphaFoldDB" id="A0A8J3EXL6"/>
<dbReference type="PROSITE" id="PS51257">
    <property type="entry name" value="PROKAR_LIPOPROTEIN"/>
    <property type="match status" value="1"/>
</dbReference>
<dbReference type="Proteomes" id="UP000626244">
    <property type="component" value="Unassembled WGS sequence"/>
</dbReference>
<feature type="signal peptide" evidence="7">
    <location>
        <begin position="1"/>
        <end position="21"/>
    </location>
</feature>
<dbReference type="PANTHER" id="PTHR35936:SF34">
    <property type="entry name" value="ABC TRANSPORTER EXTRACELLULAR-BINDING PROTEIN YCKB-RELATED"/>
    <property type="match status" value="1"/>
</dbReference>
<dbReference type="PANTHER" id="PTHR35936">
    <property type="entry name" value="MEMBRANE-BOUND LYTIC MUREIN TRANSGLYCOSYLASE F"/>
    <property type="match status" value="1"/>
</dbReference>
<organism evidence="10 11">
    <name type="scientific">Gottfriedia solisilvae</name>
    <dbReference type="NCBI Taxonomy" id="1516104"/>
    <lineage>
        <taxon>Bacteria</taxon>
        <taxon>Bacillati</taxon>
        <taxon>Bacillota</taxon>
        <taxon>Bacilli</taxon>
        <taxon>Bacillales</taxon>
        <taxon>Bacillaceae</taxon>
        <taxon>Gottfriedia</taxon>
    </lineage>
</organism>
<dbReference type="SMART" id="SM00062">
    <property type="entry name" value="PBPb"/>
    <property type="match status" value="1"/>
</dbReference>
<keyword evidence="4" id="KW-0564">Palmitate</keyword>
<keyword evidence="5" id="KW-0449">Lipoprotein</keyword>
<dbReference type="SMART" id="SM00079">
    <property type="entry name" value="PBPe"/>
    <property type="match status" value="1"/>
</dbReference>
<dbReference type="EMBL" id="BMHB01000001">
    <property type="protein sequence ID" value="GGI15140.1"/>
    <property type="molecule type" value="Genomic_DNA"/>
</dbReference>
<dbReference type="InterPro" id="IPR001320">
    <property type="entry name" value="Iontro_rcpt_C"/>
</dbReference>
<keyword evidence="3 7" id="KW-0732">Signal</keyword>
<evidence type="ECO:0000259" key="9">
    <source>
        <dbReference type="SMART" id="SM00079"/>
    </source>
</evidence>
<evidence type="ECO:0000256" key="5">
    <source>
        <dbReference type="ARBA" id="ARBA00023288"/>
    </source>
</evidence>
<dbReference type="CDD" id="cd13711">
    <property type="entry name" value="PBP2_Ngo0372_TcyA"/>
    <property type="match status" value="1"/>
</dbReference>
<evidence type="ECO:0000259" key="8">
    <source>
        <dbReference type="SMART" id="SM00062"/>
    </source>
</evidence>
<dbReference type="PROSITE" id="PS01039">
    <property type="entry name" value="SBP_BACTERIAL_3"/>
    <property type="match status" value="1"/>
</dbReference>
<evidence type="ECO:0000256" key="7">
    <source>
        <dbReference type="SAM" id="SignalP"/>
    </source>
</evidence>
<evidence type="ECO:0000313" key="10">
    <source>
        <dbReference type="EMBL" id="GGI15140.1"/>
    </source>
</evidence>
<reference evidence="11" key="1">
    <citation type="journal article" date="2019" name="Int. J. Syst. Evol. Microbiol.">
        <title>The Global Catalogue of Microorganisms (GCM) 10K type strain sequencing project: providing services to taxonomists for standard genome sequencing and annotation.</title>
        <authorList>
            <consortium name="The Broad Institute Genomics Platform"/>
            <consortium name="The Broad Institute Genome Sequencing Center for Infectious Disease"/>
            <person name="Wu L."/>
            <person name="Ma J."/>
        </authorList>
    </citation>
    <scope>NUCLEOTIDE SEQUENCE [LARGE SCALE GENOMIC DNA]</scope>
    <source>
        <strain evidence="11">CGMCC 1.14993</strain>
    </source>
</reference>
<evidence type="ECO:0000256" key="2">
    <source>
        <dbReference type="ARBA" id="ARBA00010333"/>
    </source>
</evidence>
<evidence type="ECO:0000256" key="3">
    <source>
        <dbReference type="ARBA" id="ARBA00022729"/>
    </source>
</evidence>
<dbReference type="Gene3D" id="3.40.190.10">
    <property type="entry name" value="Periplasmic binding protein-like II"/>
    <property type="match status" value="2"/>
</dbReference>
<protein>
    <submittedName>
        <fullName evidence="10">Amino acid ABC transporter substrate-binding protein</fullName>
    </submittedName>
</protein>
<evidence type="ECO:0000256" key="4">
    <source>
        <dbReference type="ARBA" id="ARBA00023139"/>
    </source>
</evidence>
<evidence type="ECO:0000313" key="11">
    <source>
        <dbReference type="Proteomes" id="UP000626244"/>
    </source>
</evidence>
<feature type="domain" description="Solute-binding protein family 3/N-terminal" evidence="8">
    <location>
        <begin position="46"/>
        <end position="264"/>
    </location>
</feature>